<evidence type="ECO:0000256" key="4">
    <source>
        <dbReference type="ARBA" id="ARBA00022544"/>
    </source>
</evidence>
<feature type="transmembrane region" description="Helical" evidence="8">
    <location>
        <begin position="300"/>
        <end position="317"/>
    </location>
</feature>
<feature type="transmembrane region" description="Helical" evidence="8">
    <location>
        <begin position="266"/>
        <end position="288"/>
    </location>
</feature>
<evidence type="ECO:0000256" key="1">
    <source>
        <dbReference type="ARBA" id="ARBA00004141"/>
    </source>
</evidence>
<keyword evidence="10" id="KW-1185">Reference proteome</keyword>
<keyword evidence="3" id="KW-0813">Transport</keyword>
<feature type="transmembrane region" description="Helical" evidence="8">
    <location>
        <begin position="333"/>
        <end position="352"/>
    </location>
</feature>
<sequence>MNKEVISDRQGISLVVLFIIGTNSIMAAGLTAEEDIWIAVIIGIVMGIPMMLIFARLHCIFENKDLFDTIEICFGKVLGKVVVIILTLYAFEAIASIVRNFAQFPVAVSLNNSPLILVMAIIMILCVWAVKEGIEVISKWARVFLLVLIILIFMTLLLSLNIININYIRPVLRHGIKPVLKGAYEVFMFPFTQTVVFIMAFSSFKTKKSSYKIYLMGLLIGGLEVLLLSLLSVLVLGVDTASGLFYPAYAIWLRINIGDIFERMEIIAGGLFTIGAFIKLCIFLMATSKGVSNILGFDDYKLIVAPIAFFAVILAGFEFDSMIDYFEFTGGPWYIYAFPLQVGLPIIIWIVAEIKKKRIIGIE</sequence>
<keyword evidence="5 8" id="KW-0812">Transmembrane</keyword>
<organism evidence="9 10">
    <name type="scientific">Oceanirhabdus seepicola</name>
    <dbReference type="NCBI Taxonomy" id="2828781"/>
    <lineage>
        <taxon>Bacteria</taxon>
        <taxon>Bacillati</taxon>
        <taxon>Bacillota</taxon>
        <taxon>Clostridia</taxon>
        <taxon>Eubacteriales</taxon>
        <taxon>Clostridiaceae</taxon>
        <taxon>Oceanirhabdus</taxon>
    </lineage>
</organism>
<dbReference type="GO" id="GO:0016020">
    <property type="term" value="C:membrane"/>
    <property type="evidence" value="ECO:0007669"/>
    <property type="project" value="UniProtKB-SubCell"/>
</dbReference>
<dbReference type="PANTHER" id="PTHR34975:SF2">
    <property type="entry name" value="SPORE GERMINATION PROTEIN A2"/>
    <property type="match status" value="1"/>
</dbReference>
<dbReference type="RefSeq" id="WP_250857426.1">
    <property type="nucleotide sequence ID" value="NZ_JAGSOJ010000001.1"/>
</dbReference>
<evidence type="ECO:0000256" key="8">
    <source>
        <dbReference type="SAM" id="Phobius"/>
    </source>
</evidence>
<feature type="transmembrane region" description="Helical" evidence="8">
    <location>
        <begin position="77"/>
        <end position="102"/>
    </location>
</feature>
<dbReference type="Pfam" id="PF03845">
    <property type="entry name" value="Spore_permease"/>
    <property type="match status" value="1"/>
</dbReference>
<evidence type="ECO:0000256" key="3">
    <source>
        <dbReference type="ARBA" id="ARBA00022448"/>
    </source>
</evidence>
<comment type="subcellular location">
    <subcellularLocation>
        <location evidence="1">Membrane</location>
        <topology evidence="1">Multi-pass membrane protein</topology>
    </subcellularLocation>
</comment>
<reference evidence="9" key="2">
    <citation type="submission" date="2021-04" db="EMBL/GenBank/DDBJ databases">
        <authorList>
            <person name="Dong X."/>
        </authorList>
    </citation>
    <scope>NUCLEOTIDE SEQUENCE</scope>
    <source>
        <strain evidence="9">ZWT</strain>
    </source>
</reference>
<feature type="transmembrane region" description="Helical" evidence="8">
    <location>
        <begin position="213"/>
        <end position="246"/>
    </location>
</feature>
<keyword evidence="4" id="KW-0309">Germination</keyword>
<dbReference type="InterPro" id="IPR004761">
    <property type="entry name" value="Spore_GerAB"/>
</dbReference>
<proteinExistence type="inferred from homology"/>
<accession>A0A9J6NZI3</accession>
<comment type="caution">
    <text evidence="9">The sequence shown here is derived from an EMBL/GenBank/DDBJ whole genome shotgun (WGS) entry which is preliminary data.</text>
</comment>
<evidence type="ECO:0000256" key="2">
    <source>
        <dbReference type="ARBA" id="ARBA00007998"/>
    </source>
</evidence>
<feature type="transmembrane region" description="Helical" evidence="8">
    <location>
        <begin position="114"/>
        <end position="131"/>
    </location>
</feature>
<reference evidence="9" key="1">
    <citation type="journal article" date="2021" name="mSystems">
        <title>Bacteria and Archaea Synergistically Convert Glycine Betaine to Biogenic Methane in the Formosa Cold Seep of the South China Sea.</title>
        <authorList>
            <person name="Li L."/>
            <person name="Zhang W."/>
            <person name="Zhang S."/>
            <person name="Song L."/>
            <person name="Sun Q."/>
            <person name="Zhang H."/>
            <person name="Xiang H."/>
            <person name="Dong X."/>
        </authorList>
    </citation>
    <scope>NUCLEOTIDE SEQUENCE</scope>
    <source>
        <strain evidence="9">ZWT</strain>
    </source>
</reference>
<dbReference type="EMBL" id="JAGSOJ010000001">
    <property type="protein sequence ID" value="MCM1988560.1"/>
    <property type="molecule type" value="Genomic_DNA"/>
</dbReference>
<feature type="transmembrane region" description="Helical" evidence="8">
    <location>
        <begin position="143"/>
        <end position="163"/>
    </location>
</feature>
<keyword evidence="6 8" id="KW-1133">Transmembrane helix</keyword>
<protein>
    <submittedName>
        <fullName evidence="9">Endospore germination permease</fullName>
    </submittedName>
</protein>
<feature type="transmembrane region" description="Helical" evidence="8">
    <location>
        <begin position="12"/>
        <end position="30"/>
    </location>
</feature>
<dbReference type="AlphaFoldDB" id="A0A9J6NZI3"/>
<dbReference type="PANTHER" id="PTHR34975">
    <property type="entry name" value="SPORE GERMINATION PROTEIN A2"/>
    <property type="match status" value="1"/>
</dbReference>
<comment type="similarity">
    <text evidence="2">Belongs to the amino acid-polyamine-organocation (APC) superfamily. Spore germination protein (SGP) (TC 2.A.3.9) family.</text>
</comment>
<feature type="transmembrane region" description="Helical" evidence="8">
    <location>
        <begin position="36"/>
        <end position="57"/>
    </location>
</feature>
<dbReference type="Proteomes" id="UP001056429">
    <property type="component" value="Unassembled WGS sequence"/>
</dbReference>
<evidence type="ECO:0000313" key="10">
    <source>
        <dbReference type="Proteomes" id="UP001056429"/>
    </source>
</evidence>
<evidence type="ECO:0000256" key="7">
    <source>
        <dbReference type="ARBA" id="ARBA00023136"/>
    </source>
</evidence>
<evidence type="ECO:0000256" key="5">
    <source>
        <dbReference type="ARBA" id="ARBA00022692"/>
    </source>
</evidence>
<evidence type="ECO:0000313" key="9">
    <source>
        <dbReference type="EMBL" id="MCM1988560.1"/>
    </source>
</evidence>
<gene>
    <name evidence="9" type="ORF">KDK92_02325</name>
</gene>
<evidence type="ECO:0000256" key="6">
    <source>
        <dbReference type="ARBA" id="ARBA00022989"/>
    </source>
</evidence>
<dbReference type="NCBIfam" id="TIGR00912">
    <property type="entry name" value="2A0309"/>
    <property type="match status" value="1"/>
</dbReference>
<keyword evidence="7 8" id="KW-0472">Membrane</keyword>
<feature type="transmembrane region" description="Helical" evidence="8">
    <location>
        <begin position="183"/>
        <end position="201"/>
    </location>
</feature>
<dbReference type="GO" id="GO:0009847">
    <property type="term" value="P:spore germination"/>
    <property type="evidence" value="ECO:0007669"/>
    <property type="project" value="InterPro"/>
</dbReference>
<name>A0A9J6NZI3_9CLOT</name>